<dbReference type="Gene3D" id="3.30.420.10">
    <property type="entry name" value="Ribonuclease H-like superfamily/Ribonuclease H"/>
    <property type="match status" value="1"/>
</dbReference>
<dbReference type="GO" id="GO:0003964">
    <property type="term" value="F:RNA-directed DNA polymerase activity"/>
    <property type="evidence" value="ECO:0007669"/>
    <property type="project" value="UniProtKB-KW"/>
</dbReference>
<dbReference type="InterPro" id="IPR001584">
    <property type="entry name" value="Integrase_cat-core"/>
</dbReference>
<dbReference type="PANTHER" id="PTHR41694">
    <property type="entry name" value="ENDOGENOUS RETROVIRUS GROUP K MEMBER POL PROTEIN"/>
    <property type="match status" value="1"/>
</dbReference>
<reference evidence="8 9" key="1">
    <citation type="submission" date="2019-09" db="EMBL/GenBank/DDBJ databases">
        <title>Bird 10,000 Genomes (B10K) Project - Family phase.</title>
        <authorList>
            <person name="Zhang G."/>
        </authorList>
    </citation>
    <scope>NUCLEOTIDE SEQUENCE [LARGE SCALE GENOMIC DNA]</scope>
    <source>
        <strain evidence="8">B10K-DU-002-02</strain>
        <tissue evidence="8">Muscle</tissue>
    </source>
</reference>
<feature type="domain" description="Integrase catalytic" evidence="7">
    <location>
        <begin position="1"/>
        <end position="64"/>
    </location>
</feature>
<dbReference type="Pfam" id="PF00665">
    <property type="entry name" value="rve"/>
    <property type="match status" value="1"/>
</dbReference>
<proteinExistence type="predicted"/>
<feature type="non-terminal residue" evidence="8">
    <location>
        <position position="64"/>
    </location>
</feature>
<dbReference type="GO" id="GO:0035613">
    <property type="term" value="F:RNA stem-loop binding"/>
    <property type="evidence" value="ECO:0007669"/>
    <property type="project" value="TreeGrafter"/>
</dbReference>
<dbReference type="InterPro" id="IPR036397">
    <property type="entry name" value="RNaseH_sf"/>
</dbReference>
<evidence type="ECO:0000313" key="9">
    <source>
        <dbReference type="Proteomes" id="UP000522331"/>
    </source>
</evidence>
<name>A0A7K8EMF3_LEURO</name>
<protein>
    <submittedName>
        <fullName evidence="8">POK19 protein</fullName>
    </submittedName>
</protein>
<evidence type="ECO:0000313" key="8">
    <source>
        <dbReference type="EMBL" id="NXB52457.1"/>
    </source>
</evidence>
<dbReference type="Proteomes" id="UP000522331">
    <property type="component" value="Unassembled WGS sequence"/>
</dbReference>
<dbReference type="GO" id="GO:0015074">
    <property type="term" value="P:DNA integration"/>
    <property type="evidence" value="ECO:0007669"/>
    <property type="project" value="InterPro"/>
</dbReference>
<keyword evidence="1" id="KW-0808">Transferase</keyword>
<feature type="non-terminal residue" evidence="8">
    <location>
        <position position="1"/>
    </location>
</feature>
<evidence type="ECO:0000256" key="1">
    <source>
        <dbReference type="ARBA" id="ARBA00022679"/>
    </source>
</evidence>
<gene>
    <name evidence="8" type="primary">Ervk19_3</name>
    <name evidence="8" type="ORF">LEUROT_R15223</name>
</gene>
<evidence type="ECO:0000256" key="3">
    <source>
        <dbReference type="ARBA" id="ARBA00022722"/>
    </source>
</evidence>
<evidence type="ECO:0000256" key="4">
    <source>
        <dbReference type="ARBA" id="ARBA00022759"/>
    </source>
</evidence>
<keyword evidence="6" id="KW-0695">RNA-directed DNA polymerase</keyword>
<evidence type="ECO:0000256" key="5">
    <source>
        <dbReference type="ARBA" id="ARBA00022801"/>
    </source>
</evidence>
<sequence>KDIQKHLLQAFSVLGIPKEIKLHNGPAYASTAFKGFLQKWGIKHKTGIPYSPTGQGMAEHAHQM</sequence>
<keyword evidence="9" id="KW-1185">Reference proteome</keyword>
<dbReference type="EMBL" id="VZTC01008326">
    <property type="protein sequence ID" value="NXB52457.1"/>
    <property type="molecule type" value="Genomic_DNA"/>
</dbReference>
<evidence type="ECO:0000256" key="6">
    <source>
        <dbReference type="ARBA" id="ARBA00022918"/>
    </source>
</evidence>
<organism evidence="8 9">
    <name type="scientific">Leucopsar rothschildi</name>
    <name type="common">Bali myna</name>
    <name type="synonym">Rothschild's mynah</name>
    <dbReference type="NCBI Taxonomy" id="127929"/>
    <lineage>
        <taxon>Eukaryota</taxon>
        <taxon>Metazoa</taxon>
        <taxon>Chordata</taxon>
        <taxon>Craniata</taxon>
        <taxon>Vertebrata</taxon>
        <taxon>Euteleostomi</taxon>
        <taxon>Archelosauria</taxon>
        <taxon>Archosauria</taxon>
        <taxon>Dinosauria</taxon>
        <taxon>Saurischia</taxon>
        <taxon>Theropoda</taxon>
        <taxon>Coelurosauria</taxon>
        <taxon>Aves</taxon>
        <taxon>Neognathae</taxon>
        <taxon>Neoaves</taxon>
        <taxon>Telluraves</taxon>
        <taxon>Australaves</taxon>
        <taxon>Passeriformes</taxon>
        <taxon>Sturnidae</taxon>
        <taxon>Leucopsar</taxon>
    </lineage>
</organism>
<dbReference type="InterPro" id="IPR012337">
    <property type="entry name" value="RNaseH-like_sf"/>
</dbReference>
<dbReference type="GO" id="GO:0004519">
    <property type="term" value="F:endonuclease activity"/>
    <property type="evidence" value="ECO:0007669"/>
    <property type="project" value="UniProtKB-KW"/>
</dbReference>
<evidence type="ECO:0000259" key="7">
    <source>
        <dbReference type="PROSITE" id="PS50994"/>
    </source>
</evidence>
<dbReference type="SUPFAM" id="SSF53098">
    <property type="entry name" value="Ribonuclease H-like"/>
    <property type="match status" value="1"/>
</dbReference>
<dbReference type="AlphaFoldDB" id="A0A7K8EMF3"/>
<dbReference type="PROSITE" id="PS50994">
    <property type="entry name" value="INTEGRASE"/>
    <property type="match status" value="1"/>
</dbReference>
<keyword evidence="5" id="KW-0378">Hydrolase</keyword>
<dbReference type="PANTHER" id="PTHR41694:SF3">
    <property type="entry name" value="RNA-DIRECTED DNA POLYMERASE-RELATED"/>
    <property type="match status" value="1"/>
</dbReference>
<keyword evidence="2" id="KW-0548">Nucleotidyltransferase</keyword>
<accession>A0A7K8EMF3</accession>
<dbReference type="GO" id="GO:0016787">
    <property type="term" value="F:hydrolase activity"/>
    <property type="evidence" value="ECO:0007669"/>
    <property type="project" value="UniProtKB-KW"/>
</dbReference>
<comment type="caution">
    <text evidence="8">The sequence shown here is derived from an EMBL/GenBank/DDBJ whole genome shotgun (WGS) entry which is preliminary data.</text>
</comment>
<keyword evidence="4" id="KW-0255">Endonuclease</keyword>
<evidence type="ECO:0000256" key="2">
    <source>
        <dbReference type="ARBA" id="ARBA00022695"/>
    </source>
</evidence>
<keyword evidence="3" id="KW-0540">Nuclease</keyword>